<dbReference type="PANTHER" id="PTHR30055">
    <property type="entry name" value="HTH-TYPE TRANSCRIPTIONAL REGULATOR RUTR"/>
    <property type="match status" value="1"/>
</dbReference>
<dbReference type="PROSITE" id="PS01081">
    <property type="entry name" value="HTH_TETR_1"/>
    <property type="match status" value="1"/>
</dbReference>
<dbReference type="PRINTS" id="PR00400">
    <property type="entry name" value="TETREPRESSOR"/>
</dbReference>
<evidence type="ECO:0000313" key="8">
    <source>
        <dbReference type="EMBL" id="AKT38832.1"/>
    </source>
</evidence>
<dbReference type="PROSITE" id="PS50977">
    <property type="entry name" value="HTH_TETR_2"/>
    <property type="match status" value="1"/>
</dbReference>
<dbReference type="Gene3D" id="1.10.10.60">
    <property type="entry name" value="Homeodomain-like"/>
    <property type="match status" value="1"/>
</dbReference>
<dbReference type="InterPro" id="IPR004111">
    <property type="entry name" value="Repressor_TetR_C"/>
</dbReference>
<evidence type="ECO:0000256" key="3">
    <source>
        <dbReference type="ARBA" id="ARBA00023015"/>
    </source>
</evidence>
<dbReference type="Pfam" id="PF02909">
    <property type="entry name" value="TetR_C_1"/>
    <property type="match status" value="1"/>
</dbReference>
<reference evidence="8 9" key="1">
    <citation type="submission" date="2015-07" db="EMBL/GenBank/DDBJ databases">
        <title>Genome analysis of myxobacterium Chondromyces crocatus Cm c5 reveals a high potential for natural compound synthesis and the genetic basis for the loss of fruiting body formation.</title>
        <authorList>
            <person name="Zaburannyi N."/>
            <person name="Bunk B."/>
            <person name="Maier J."/>
            <person name="Overmann J."/>
            <person name="Mueller R."/>
        </authorList>
    </citation>
    <scope>NUCLEOTIDE SEQUENCE [LARGE SCALE GENOMIC DNA]</scope>
    <source>
        <strain evidence="8 9">Cm c5</strain>
    </source>
</reference>
<dbReference type="Pfam" id="PF00440">
    <property type="entry name" value="TetR_N"/>
    <property type="match status" value="1"/>
</dbReference>
<accession>A0A0K1EDS1</accession>
<comment type="function">
    <text evidence="1">TetR is the repressor of the tetracycline resistance element; its N-terminal region forms a helix-turn-helix structure and binds DNA. Binding of tetracycline to TetR reduces the repressor affinity for the tetracycline resistance gene (tetA) promoter operator sites.</text>
</comment>
<gene>
    <name evidence="8" type="primary">tetR</name>
    <name evidence="8" type="ORF">CMC5_029780</name>
</gene>
<evidence type="ECO:0000313" key="9">
    <source>
        <dbReference type="Proteomes" id="UP000067626"/>
    </source>
</evidence>
<dbReference type="SUPFAM" id="SSF48498">
    <property type="entry name" value="Tetracyclin repressor-like, C-terminal domain"/>
    <property type="match status" value="1"/>
</dbReference>
<dbReference type="EMBL" id="CP012159">
    <property type="protein sequence ID" value="AKT38832.1"/>
    <property type="molecule type" value="Genomic_DNA"/>
</dbReference>
<dbReference type="STRING" id="52.CMC5_029780"/>
<dbReference type="AlphaFoldDB" id="A0A0K1EDS1"/>
<dbReference type="InterPro" id="IPR023772">
    <property type="entry name" value="DNA-bd_HTH_TetR-type_CS"/>
</dbReference>
<dbReference type="InterPro" id="IPR050109">
    <property type="entry name" value="HTH-type_TetR-like_transc_reg"/>
</dbReference>
<evidence type="ECO:0000259" key="7">
    <source>
        <dbReference type="PROSITE" id="PS50977"/>
    </source>
</evidence>
<dbReference type="Gene3D" id="1.10.357.10">
    <property type="entry name" value="Tetracycline Repressor, domain 2"/>
    <property type="match status" value="1"/>
</dbReference>
<keyword evidence="5" id="KW-0804">Transcription</keyword>
<dbReference type="InterPro" id="IPR036271">
    <property type="entry name" value="Tet_transcr_reg_TetR-rel_C_sf"/>
</dbReference>
<dbReference type="PANTHER" id="PTHR30055:SF151">
    <property type="entry name" value="TRANSCRIPTIONAL REGULATORY PROTEIN"/>
    <property type="match status" value="1"/>
</dbReference>
<dbReference type="RefSeq" id="WP_050431013.1">
    <property type="nucleotide sequence ID" value="NZ_CP012159.1"/>
</dbReference>
<name>A0A0K1EDS1_CHOCO</name>
<dbReference type="OrthoDB" id="5293507at2"/>
<keyword evidence="4 6" id="KW-0238">DNA-binding</keyword>
<keyword evidence="2" id="KW-0678">Repressor</keyword>
<organism evidence="8 9">
    <name type="scientific">Chondromyces crocatus</name>
    <dbReference type="NCBI Taxonomy" id="52"/>
    <lineage>
        <taxon>Bacteria</taxon>
        <taxon>Pseudomonadati</taxon>
        <taxon>Myxococcota</taxon>
        <taxon>Polyangia</taxon>
        <taxon>Polyangiales</taxon>
        <taxon>Polyangiaceae</taxon>
        <taxon>Chondromyces</taxon>
    </lineage>
</organism>
<protein>
    <submittedName>
        <fullName evidence="8">TetR family transcriptional regulator</fullName>
    </submittedName>
</protein>
<feature type="domain" description="HTH tetR-type" evidence="7">
    <location>
        <begin position="2"/>
        <end position="62"/>
    </location>
</feature>
<evidence type="ECO:0000256" key="2">
    <source>
        <dbReference type="ARBA" id="ARBA00022491"/>
    </source>
</evidence>
<dbReference type="Proteomes" id="UP000067626">
    <property type="component" value="Chromosome"/>
</dbReference>
<proteinExistence type="predicted"/>
<feature type="DNA-binding region" description="H-T-H motif" evidence="6">
    <location>
        <begin position="25"/>
        <end position="44"/>
    </location>
</feature>
<evidence type="ECO:0000256" key="6">
    <source>
        <dbReference type="PROSITE-ProRule" id="PRU00335"/>
    </source>
</evidence>
<dbReference type="GO" id="GO:0003700">
    <property type="term" value="F:DNA-binding transcription factor activity"/>
    <property type="evidence" value="ECO:0007669"/>
    <property type="project" value="TreeGrafter"/>
</dbReference>
<evidence type="ECO:0000256" key="4">
    <source>
        <dbReference type="ARBA" id="ARBA00023125"/>
    </source>
</evidence>
<dbReference type="KEGG" id="ccro:CMC5_029780"/>
<dbReference type="GO" id="GO:0046677">
    <property type="term" value="P:response to antibiotic"/>
    <property type="evidence" value="ECO:0007669"/>
    <property type="project" value="InterPro"/>
</dbReference>
<dbReference type="PRINTS" id="PR00455">
    <property type="entry name" value="HTHTETR"/>
</dbReference>
<evidence type="ECO:0000256" key="1">
    <source>
        <dbReference type="ARBA" id="ARBA00002856"/>
    </source>
</evidence>
<dbReference type="GO" id="GO:0045892">
    <property type="term" value="P:negative regulation of DNA-templated transcription"/>
    <property type="evidence" value="ECO:0007669"/>
    <property type="project" value="InterPro"/>
</dbReference>
<evidence type="ECO:0000256" key="5">
    <source>
        <dbReference type="ARBA" id="ARBA00023163"/>
    </source>
</evidence>
<dbReference type="InterPro" id="IPR009057">
    <property type="entry name" value="Homeodomain-like_sf"/>
</dbReference>
<sequence length="209" mass="23294">MRIQKDQIVQAALTLLDEEGIEGVTMRKLAQKLNIQAPSLYWHFPNKLSLVEGLADALIEPVGRTVKPRVKWETTLTTLACELRRALLARRDGARVFAGTYMVTENVLRVSEVAMAALRKGGASNRVAAWGTFALFHYVIGFTVEEQALDPRSNPDLGDLSRRRAEFQTFSPASFPTVLDALDDIFDEDHEARFLFGLKSFIAGVKSNL</sequence>
<dbReference type="InterPro" id="IPR003012">
    <property type="entry name" value="Tet_transcr_reg_TetR"/>
</dbReference>
<dbReference type="InterPro" id="IPR001647">
    <property type="entry name" value="HTH_TetR"/>
</dbReference>
<dbReference type="GO" id="GO:0000976">
    <property type="term" value="F:transcription cis-regulatory region binding"/>
    <property type="evidence" value="ECO:0007669"/>
    <property type="project" value="TreeGrafter"/>
</dbReference>
<keyword evidence="9" id="KW-1185">Reference proteome</keyword>
<dbReference type="SUPFAM" id="SSF46689">
    <property type="entry name" value="Homeodomain-like"/>
    <property type="match status" value="1"/>
</dbReference>
<keyword evidence="3" id="KW-0805">Transcription regulation</keyword>